<accession>F2NFQ7</accession>
<dbReference type="STRING" id="880072.Desac_2354"/>
<dbReference type="InterPro" id="IPR002625">
    <property type="entry name" value="Smr_dom"/>
</dbReference>
<dbReference type="PROSITE" id="PS50828">
    <property type="entry name" value="SMR"/>
    <property type="match status" value="1"/>
</dbReference>
<keyword evidence="3" id="KW-1185">Reference proteome</keyword>
<dbReference type="InterPro" id="IPR036063">
    <property type="entry name" value="Smr_dom_sf"/>
</dbReference>
<proteinExistence type="predicted"/>
<sequence>MHEHKTKDRASPSGFYQPFLRLRENLLQSCSNLPVKPCPPRFRATDDESSLFAVAMQEVIPLDRQGAHSVPYYARQCAPVVSVSEDVETLCRLTELVDGKGHFDLSLSDEYVEGQVPYLDPRVAAALKAGVLPIQDYRDLHGLTVAGAQDCLRQFLALAAARDYRTVLVVHGRGRNSPDHLPVLKSHLQQWLTMKRFRRQVLAFASAQPWDGGVGALYLLLRRLQPCQKREKRRI</sequence>
<evidence type="ECO:0000313" key="2">
    <source>
        <dbReference type="EMBL" id="AEB10176.1"/>
    </source>
</evidence>
<evidence type="ECO:0000259" key="1">
    <source>
        <dbReference type="PROSITE" id="PS50828"/>
    </source>
</evidence>
<dbReference type="Proteomes" id="UP000000483">
    <property type="component" value="Chromosome"/>
</dbReference>
<dbReference type="Gene3D" id="3.30.1370.110">
    <property type="match status" value="1"/>
</dbReference>
<name>F2NFQ7_DESAR</name>
<dbReference type="eggNOG" id="COG2840">
    <property type="taxonomic scope" value="Bacteria"/>
</dbReference>
<dbReference type="OrthoDB" id="9808881at2"/>
<dbReference type="KEGG" id="dao:Desac_2354"/>
<dbReference type="HOGENOM" id="CLU_055978_0_1_7"/>
<reference evidence="3" key="2">
    <citation type="submission" date="2011-03" db="EMBL/GenBank/DDBJ databases">
        <title>The complete genome of Desulfobacca acetoxidans DSM 11109.</title>
        <authorList>
            <consortium name="US DOE Joint Genome Institute (JGI-PGF)"/>
            <person name="Lucas S."/>
            <person name="Copeland A."/>
            <person name="Lapidus A."/>
            <person name="Bruce D."/>
            <person name="Goodwin L."/>
            <person name="Pitluck S."/>
            <person name="Peters L."/>
            <person name="Kyrpides N."/>
            <person name="Mavromatis K."/>
            <person name="Ivanova N."/>
            <person name="Ovchinnikova G."/>
            <person name="Teshima H."/>
            <person name="Detter J.C."/>
            <person name="Han C."/>
            <person name="Land M."/>
            <person name="Hauser L."/>
            <person name="Markowitz V."/>
            <person name="Cheng J.-F."/>
            <person name="Hugenholtz P."/>
            <person name="Woyke T."/>
            <person name="Wu D."/>
            <person name="Spring S."/>
            <person name="Schueler E."/>
            <person name="Brambilla E."/>
            <person name="Klenk H.-P."/>
            <person name="Eisen J.A."/>
        </authorList>
    </citation>
    <scope>NUCLEOTIDE SEQUENCE [LARGE SCALE GENOMIC DNA]</scope>
    <source>
        <strain evidence="3">ATCC 700848 / DSM 11109 / ASRB2</strain>
    </source>
</reference>
<evidence type="ECO:0000313" key="3">
    <source>
        <dbReference type="Proteomes" id="UP000000483"/>
    </source>
</evidence>
<dbReference type="EMBL" id="CP002629">
    <property type="protein sequence ID" value="AEB10176.1"/>
    <property type="molecule type" value="Genomic_DNA"/>
</dbReference>
<dbReference type="Pfam" id="PF01713">
    <property type="entry name" value="Smr"/>
    <property type="match status" value="1"/>
</dbReference>
<organism evidence="2 3">
    <name type="scientific">Desulfobacca acetoxidans (strain ATCC 700848 / DSM 11109 / ASRB2)</name>
    <dbReference type="NCBI Taxonomy" id="880072"/>
    <lineage>
        <taxon>Bacteria</taxon>
        <taxon>Pseudomonadati</taxon>
        <taxon>Thermodesulfobacteriota</taxon>
        <taxon>Desulfobaccia</taxon>
        <taxon>Desulfobaccales</taxon>
        <taxon>Desulfobaccaceae</taxon>
        <taxon>Desulfobacca</taxon>
    </lineage>
</organism>
<protein>
    <submittedName>
        <fullName evidence="2">Smr protein/MutS2</fullName>
    </submittedName>
</protein>
<dbReference type="SUPFAM" id="SSF160443">
    <property type="entry name" value="SMR domain-like"/>
    <property type="match status" value="1"/>
</dbReference>
<reference evidence="2 3" key="1">
    <citation type="journal article" date="2011" name="Stand. Genomic Sci.">
        <title>Complete genome sequence of the acetate-degrading sulfate reducer Desulfobacca acetoxidans type strain (ASRB2).</title>
        <authorList>
            <person name="Goker M."/>
            <person name="Teshima H."/>
            <person name="Lapidus A."/>
            <person name="Nolan M."/>
            <person name="Lucas S."/>
            <person name="Hammon N."/>
            <person name="Deshpande S."/>
            <person name="Cheng J.F."/>
            <person name="Tapia R."/>
            <person name="Han C."/>
            <person name="Goodwin L."/>
            <person name="Pitluck S."/>
            <person name="Huntemann M."/>
            <person name="Liolios K."/>
            <person name="Ivanova N."/>
            <person name="Pagani I."/>
            <person name="Mavromatis K."/>
            <person name="Ovchinikova G."/>
            <person name="Pati A."/>
            <person name="Chen A."/>
            <person name="Palaniappan K."/>
            <person name="Land M."/>
            <person name="Hauser L."/>
            <person name="Brambilla E.M."/>
            <person name="Rohde M."/>
            <person name="Spring S."/>
            <person name="Detter J.C."/>
            <person name="Woyke T."/>
            <person name="Bristow J."/>
            <person name="Eisen J.A."/>
            <person name="Markowitz V."/>
            <person name="Hugenholtz P."/>
            <person name="Kyrpides N.C."/>
            <person name="Klenk H.P."/>
        </authorList>
    </citation>
    <scope>NUCLEOTIDE SEQUENCE [LARGE SCALE GENOMIC DNA]</scope>
    <source>
        <strain evidence="3">ATCC 700848 / DSM 11109 / ASRB2</strain>
    </source>
</reference>
<dbReference type="AlphaFoldDB" id="F2NFQ7"/>
<dbReference type="RefSeq" id="WP_013707285.1">
    <property type="nucleotide sequence ID" value="NC_015388.1"/>
</dbReference>
<dbReference type="PANTHER" id="PTHR35562">
    <property type="entry name" value="DNA ENDONUCLEASE SMRA-RELATED"/>
    <property type="match status" value="1"/>
</dbReference>
<dbReference type="PANTHER" id="PTHR35562:SF2">
    <property type="entry name" value="DNA ENDONUCLEASE SMRA-RELATED"/>
    <property type="match status" value="1"/>
</dbReference>
<gene>
    <name evidence="2" type="ordered locus">Desac_2354</name>
</gene>
<dbReference type="SMART" id="SM00463">
    <property type="entry name" value="SMR"/>
    <property type="match status" value="1"/>
</dbReference>
<feature type="domain" description="Smr" evidence="1">
    <location>
        <begin position="139"/>
        <end position="222"/>
    </location>
</feature>